<gene>
    <name evidence="1" type="ORF">F5144DRAFT_568140</name>
</gene>
<keyword evidence="2" id="KW-1185">Reference proteome</keyword>
<sequence length="427" mass="45486">MRGIFKTAVAAAVVVGVAAQPHAHGHGHSHRHLHAKRHGDSQVEKRVGTVVVTEVVEGPTVVEYVNEDGKKIDEKQAKEGLDKGLFVIMGSTKPSFSAPPPVLSTSLGLPEHGGQFFEKTTSTPAPTTTSTPPAATSSAAPPPPPKPKGPTGLDAEFPSGEVKCNKVPTEYGAVEIPWLGTNGWTTLAKFGKWMKGVAIDNIHSPTSGGCEPGMMCSYACPPGYQKTQWPTEQGATGQSVGGLWCNEDGFLELTRTNVTRLCEPGAGGVYVRNELSLNAAVCRTDYPGNECMAIPLDTYPDQIYPLTNPDSKTSYWWQNSATTAQYYVNNAGVEVEEACTWKSSKFPLSAGNWAPVNIGVGKSVMGETFISIFPNLPTSTALLNFNIEITGDISGTCWLRNGKYYGSDKGCTVGMKEGGKAIIVFSK</sequence>
<dbReference type="Proteomes" id="UP000724584">
    <property type="component" value="Unassembled WGS sequence"/>
</dbReference>
<dbReference type="EMBL" id="JAGIZQ010000003">
    <property type="protein sequence ID" value="KAH6636629.1"/>
    <property type="molecule type" value="Genomic_DNA"/>
</dbReference>
<accession>A0ACB7PE81</accession>
<evidence type="ECO:0000313" key="2">
    <source>
        <dbReference type="Proteomes" id="UP000724584"/>
    </source>
</evidence>
<organism evidence="1 2">
    <name type="scientific">Chaetomium tenue</name>
    <dbReference type="NCBI Taxonomy" id="1854479"/>
    <lineage>
        <taxon>Eukaryota</taxon>
        <taxon>Fungi</taxon>
        <taxon>Dikarya</taxon>
        <taxon>Ascomycota</taxon>
        <taxon>Pezizomycotina</taxon>
        <taxon>Sordariomycetes</taxon>
        <taxon>Sordariomycetidae</taxon>
        <taxon>Sordariales</taxon>
        <taxon>Chaetomiaceae</taxon>
        <taxon>Chaetomium</taxon>
    </lineage>
</organism>
<proteinExistence type="predicted"/>
<name>A0ACB7PE81_9PEZI</name>
<protein>
    <submittedName>
        <fullName evidence="1">Uncharacterized protein</fullName>
    </submittedName>
</protein>
<evidence type="ECO:0000313" key="1">
    <source>
        <dbReference type="EMBL" id="KAH6636629.1"/>
    </source>
</evidence>
<comment type="caution">
    <text evidence="1">The sequence shown here is derived from an EMBL/GenBank/DDBJ whole genome shotgun (WGS) entry which is preliminary data.</text>
</comment>
<reference evidence="1 2" key="1">
    <citation type="journal article" date="2021" name="Nat. Commun.">
        <title>Genetic determinants of endophytism in the Arabidopsis root mycobiome.</title>
        <authorList>
            <person name="Mesny F."/>
            <person name="Miyauchi S."/>
            <person name="Thiergart T."/>
            <person name="Pickel B."/>
            <person name="Atanasova L."/>
            <person name="Karlsson M."/>
            <person name="Huettel B."/>
            <person name="Barry K.W."/>
            <person name="Haridas S."/>
            <person name="Chen C."/>
            <person name="Bauer D."/>
            <person name="Andreopoulos W."/>
            <person name="Pangilinan J."/>
            <person name="LaButti K."/>
            <person name="Riley R."/>
            <person name="Lipzen A."/>
            <person name="Clum A."/>
            <person name="Drula E."/>
            <person name="Henrissat B."/>
            <person name="Kohler A."/>
            <person name="Grigoriev I.V."/>
            <person name="Martin F.M."/>
            <person name="Hacquard S."/>
        </authorList>
    </citation>
    <scope>NUCLEOTIDE SEQUENCE [LARGE SCALE GENOMIC DNA]</scope>
    <source>
        <strain evidence="1 2">MPI-SDFR-AT-0079</strain>
    </source>
</reference>